<sequence>MVIHRKNGSRPSAEGPADWFTGCVRKAGEMIAQPLHTNREPGRVAPAVL</sequence>
<evidence type="ECO:0000313" key="2">
    <source>
        <dbReference type="Proteomes" id="UP000295058"/>
    </source>
</evidence>
<dbReference type="EMBL" id="SODO01000007">
    <property type="protein sequence ID" value="TDW58646.1"/>
    <property type="molecule type" value="Genomic_DNA"/>
</dbReference>
<name>A0ABY2EXW9_9GAMM</name>
<gene>
    <name evidence="1" type="ORF">LY04_01997</name>
</gene>
<keyword evidence="2" id="KW-1185">Reference proteome</keyword>
<proteinExistence type="predicted"/>
<organism evidence="1 2">
    <name type="scientific">Oceanimonas baumannii</name>
    <dbReference type="NCBI Taxonomy" id="129578"/>
    <lineage>
        <taxon>Bacteria</taxon>
        <taxon>Pseudomonadati</taxon>
        <taxon>Pseudomonadota</taxon>
        <taxon>Gammaproteobacteria</taxon>
        <taxon>Aeromonadales</taxon>
        <taxon>Aeromonadaceae</taxon>
        <taxon>Oceanimonas</taxon>
    </lineage>
</organism>
<dbReference type="Proteomes" id="UP000295058">
    <property type="component" value="Unassembled WGS sequence"/>
</dbReference>
<comment type="caution">
    <text evidence="1">The sequence shown here is derived from an EMBL/GenBank/DDBJ whole genome shotgun (WGS) entry which is preliminary data.</text>
</comment>
<evidence type="ECO:0000313" key="1">
    <source>
        <dbReference type="EMBL" id="TDW58646.1"/>
    </source>
</evidence>
<accession>A0ABY2EXW9</accession>
<protein>
    <recommendedName>
        <fullName evidence="3">Transcriptional regulator</fullName>
    </recommendedName>
</protein>
<reference evidence="1 2" key="1">
    <citation type="submission" date="2019-03" db="EMBL/GenBank/DDBJ databases">
        <title>Genomic Encyclopedia of Archaeal and Bacterial Type Strains, Phase II (KMG-II): from individual species to whole genera.</title>
        <authorList>
            <person name="Goeker M."/>
        </authorList>
    </citation>
    <scope>NUCLEOTIDE SEQUENCE [LARGE SCALE GENOMIC DNA]</scope>
    <source>
        <strain evidence="1 2">DSM 15594</strain>
    </source>
</reference>
<evidence type="ECO:0008006" key="3">
    <source>
        <dbReference type="Google" id="ProtNLM"/>
    </source>
</evidence>